<gene>
    <name evidence="2" type="ORF">WJX81_007943</name>
</gene>
<organism evidence="2 3">
    <name type="scientific">Elliptochloris bilobata</name>
    <dbReference type="NCBI Taxonomy" id="381761"/>
    <lineage>
        <taxon>Eukaryota</taxon>
        <taxon>Viridiplantae</taxon>
        <taxon>Chlorophyta</taxon>
        <taxon>core chlorophytes</taxon>
        <taxon>Trebouxiophyceae</taxon>
        <taxon>Trebouxiophyceae incertae sedis</taxon>
        <taxon>Elliptochloris clade</taxon>
        <taxon>Elliptochloris</taxon>
    </lineage>
</organism>
<dbReference type="Proteomes" id="UP001445335">
    <property type="component" value="Unassembled WGS sequence"/>
</dbReference>
<dbReference type="EMBL" id="JALJOU010000108">
    <property type="protein sequence ID" value="KAK9821115.1"/>
    <property type="molecule type" value="Genomic_DNA"/>
</dbReference>
<accession>A0AAW1QI62</accession>
<keyword evidence="3" id="KW-1185">Reference proteome</keyword>
<name>A0AAW1QI62_9CHLO</name>
<feature type="compositionally biased region" description="Low complexity" evidence="1">
    <location>
        <begin position="80"/>
        <end position="89"/>
    </location>
</feature>
<feature type="compositionally biased region" description="Low complexity" evidence="1">
    <location>
        <begin position="40"/>
        <end position="54"/>
    </location>
</feature>
<sequence>MADADGQFWKPDADGCARRARSASPVTHLSDRVANSWPLASGSADPFSPSAPSLPASPAPPRTPRDSLDDPFAPAQRVPSSSGSLSGDSIDVAGEGAPRTLGLARARTWPKRVPQAAATGQQPLSRSQVGDKALGSWAACVVPGPAAPALVNPMSGSAEAEAVTAHARPDLACASAPVGAPDALERAAGDTEWSRQFVRRWRHVRRRAYLQARGILVSSQSRGNLLTSGRSLDLLLNCAVDPDVGVAPASPAGSGHSPAGEPAD</sequence>
<proteinExistence type="predicted"/>
<feature type="region of interest" description="Disordered" evidence="1">
    <location>
        <begin position="1"/>
        <end position="127"/>
    </location>
</feature>
<comment type="caution">
    <text evidence="2">The sequence shown here is derived from an EMBL/GenBank/DDBJ whole genome shotgun (WGS) entry which is preliminary data.</text>
</comment>
<protein>
    <submittedName>
        <fullName evidence="2">Uncharacterized protein</fullName>
    </submittedName>
</protein>
<reference evidence="2 3" key="1">
    <citation type="journal article" date="2024" name="Nat. Commun.">
        <title>Phylogenomics reveals the evolutionary origins of lichenization in chlorophyte algae.</title>
        <authorList>
            <person name="Puginier C."/>
            <person name="Libourel C."/>
            <person name="Otte J."/>
            <person name="Skaloud P."/>
            <person name="Haon M."/>
            <person name="Grisel S."/>
            <person name="Petersen M."/>
            <person name="Berrin J.G."/>
            <person name="Delaux P.M."/>
            <person name="Dal Grande F."/>
            <person name="Keller J."/>
        </authorList>
    </citation>
    <scope>NUCLEOTIDE SEQUENCE [LARGE SCALE GENOMIC DNA]</scope>
    <source>
        <strain evidence="2 3">SAG 245.80</strain>
    </source>
</reference>
<feature type="compositionally biased region" description="Polar residues" evidence="1">
    <location>
        <begin position="118"/>
        <end position="127"/>
    </location>
</feature>
<evidence type="ECO:0000313" key="2">
    <source>
        <dbReference type="EMBL" id="KAK9821115.1"/>
    </source>
</evidence>
<evidence type="ECO:0000256" key="1">
    <source>
        <dbReference type="SAM" id="MobiDB-lite"/>
    </source>
</evidence>
<evidence type="ECO:0000313" key="3">
    <source>
        <dbReference type="Proteomes" id="UP001445335"/>
    </source>
</evidence>
<dbReference type="AlphaFoldDB" id="A0AAW1QI62"/>